<dbReference type="Proteomes" id="UP001178507">
    <property type="component" value="Unassembled WGS sequence"/>
</dbReference>
<evidence type="ECO:0000313" key="2">
    <source>
        <dbReference type="Proteomes" id="UP001178507"/>
    </source>
</evidence>
<reference evidence="1" key="1">
    <citation type="submission" date="2023-08" db="EMBL/GenBank/DDBJ databases">
        <authorList>
            <person name="Chen Y."/>
            <person name="Shah S."/>
            <person name="Dougan E. K."/>
            <person name="Thang M."/>
            <person name="Chan C."/>
        </authorList>
    </citation>
    <scope>NUCLEOTIDE SEQUENCE</scope>
</reference>
<dbReference type="EMBL" id="CAUJNA010001113">
    <property type="protein sequence ID" value="CAJ1384419.1"/>
    <property type="molecule type" value="Genomic_DNA"/>
</dbReference>
<accession>A0AA36MXR1</accession>
<keyword evidence="2" id="KW-1185">Reference proteome</keyword>
<name>A0AA36MXR1_9DINO</name>
<proteinExistence type="predicted"/>
<comment type="caution">
    <text evidence="1">The sequence shown here is derived from an EMBL/GenBank/DDBJ whole genome shotgun (WGS) entry which is preliminary data.</text>
</comment>
<evidence type="ECO:0000313" key="1">
    <source>
        <dbReference type="EMBL" id="CAJ1384419.1"/>
    </source>
</evidence>
<gene>
    <name evidence="1" type="ORF">EVOR1521_LOCUS11298</name>
</gene>
<sequence>MGVSIFASCLSDQCRPGAAQVAPQNDEVIQVDFSQIKVSPFQEEDADSAPRLDTQLSA</sequence>
<organism evidence="1 2">
    <name type="scientific">Effrenium voratum</name>
    <dbReference type="NCBI Taxonomy" id="2562239"/>
    <lineage>
        <taxon>Eukaryota</taxon>
        <taxon>Sar</taxon>
        <taxon>Alveolata</taxon>
        <taxon>Dinophyceae</taxon>
        <taxon>Suessiales</taxon>
        <taxon>Symbiodiniaceae</taxon>
        <taxon>Effrenium</taxon>
    </lineage>
</organism>
<dbReference type="AlphaFoldDB" id="A0AA36MXR1"/>
<protein>
    <submittedName>
        <fullName evidence="1">Uncharacterized protein</fullName>
    </submittedName>
</protein>